<feature type="binding site" evidence="9">
    <location>
        <position position="138"/>
    </location>
    <ligand>
        <name>substrate</name>
    </ligand>
</feature>
<dbReference type="RefSeq" id="WP_160629521.1">
    <property type="nucleotide sequence ID" value="NZ_CP047593.1"/>
</dbReference>
<comment type="pathway">
    <text evidence="9">Carbohydrate metabolism; D-ribose degradation; D-ribose 5-phosphate from beta-D-ribopyranose: step 2/2.</text>
</comment>
<evidence type="ECO:0000313" key="13">
    <source>
        <dbReference type="Proteomes" id="UP000464954"/>
    </source>
</evidence>
<evidence type="ECO:0000256" key="8">
    <source>
        <dbReference type="ARBA" id="ARBA00023277"/>
    </source>
</evidence>
<feature type="domain" description="Carbohydrate kinase PfkB" evidence="11">
    <location>
        <begin position="2"/>
        <end position="285"/>
    </location>
</feature>
<feature type="binding site" evidence="9">
    <location>
        <begin position="245"/>
        <end position="246"/>
    </location>
    <ligand>
        <name>ATP</name>
        <dbReference type="ChEBI" id="CHEBI:30616"/>
    </ligand>
</feature>
<comment type="function">
    <text evidence="9">Catalyzes the phosphorylation of ribose at O-5 in a reaction requiring ATP and magnesium. The resulting D-ribose-5-phosphate can then be used either for sythesis of nucleotides, histidine, and tryptophan, or as a component of the pentose phosphate pathway.</text>
</comment>
<feature type="binding site" evidence="9">
    <location>
        <begin position="11"/>
        <end position="13"/>
    </location>
    <ligand>
        <name>substrate</name>
    </ligand>
</feature>
<comment type="cofactor">
    <cofactor evidence="9">
        <name>Mg(2+)</name>
        <dbReference type="ChEBI" id="CHEBI:18420"/>
    </cofactor>
    <text evidence="9">Requires a divalent cation, most likely magnesium in vivo, as an electrophilic catalyst to aid phosphoryl group transfer. It is the chelate of the metal and the nucleotide that is the actual substrate.</text>
</comment>
<feature type="active site" description="Proton acceptor" evidence="9">
    <location>
        <position position="246"/>
    </location>
</feature>
<evidence type="ECO:0000256" key="6">
    <source>
        <dbReference type="ARBA" id="ARBA00022842"/>
    </source>
</evidence>
<evidence type="ECO:0000259" key="11">
    <source>
        <dbReference type="Pfam" id="PF00294"/>
    </source>
</evidence>
<keyword evidence="2 9" id="KW-0479">Metal-binding</keyword>
<accession>A0A6P1MCP2</accession>
<dbReference type="KEGG" id="taer:GT409_13145"/>
<dbReference type="Gene3D" id="3.40.1190.20">
    <property type="match status" value="1"/>
</dbReference>
<dbReference type="PRINTS" id="PR00990">
    <property type="entry name" value="RIBOKINASE"/>
</dbReference>
<dbReference type="Pfam" id="PF00294">
    <property type="entry name" value="PfkB"/>
    <property type="match status" value="1"/>
</dbReference>
<dbReference type="PANTHER" id="PTHR10584">
    <property type="entry name" value="SUGAR KINASE"/>
    <property type="match status" value="1"/>
</dbReference>
<sequence length="302" mass="31352">MKPIVVVGSSNTDLVANVERLPGEGETVMGTSMSKFAGGKGANQAVAAVRTGAKVAFVGAVGTDAFGDETVQAFEEDGLDLRFLKRTEEAPSGTALICVDQNGRNQIVVVPGANGLVGTEQIDSVDFSEFGIAVFQHEIPHEAVWHGLKKAHAAGCITILNPAPAAEVPAEILTMLDYLVPNEHELKIISEKGGSFEEMVEEMLSKGVKNLIVTLGAEGAACFSRDGNVAVPAPDVAVKDTVGAGDCFVGVFAASLYKGCDLEQSLRYAAAGASLSVTKVGAQASYVGWDEIEILAARAVVS</sequence>
<dbReference type="NCBIfam" id="TIGR02152">
    <property type="entry name" value="D_ribokin_bact"/>
    <property type="match status" value="1"/>
</dbReference>
<evidence type="ECO:0000256" key="1">
    <source>
        <dbReference type="ARBA" id="ARBA00022679"/>
    </source>
</evidence>
<dbReference type="EC" id="2.7.1.15" evidence="9 10"/>
<feature type="binding site" evidence="9">
    <location>
        <position position="240"/>
    </location>
    <ligand>
        <name>K(+)</name>
        <dbReference type="ChEBI" id="CHEBI:29103"/>
    </ligand>
</feature>
<dbReference type="PANTHER" id="PTHR10584:SF166">
    <property type="entry name" value="RIBOKINASE"/>
    <property type="match status" value="1"/>
</dbReference>
<dbReference type="GO" id="GO:0005737">
    <property type="term" value="C:cytoplasm"/>
    <property type="evidence" value="ECO:0007669"/>
    <property type="project" value="UniProtKB-SubCell"/>
</dbReference>
<dbReference type="InterPro" id="IPR002139">
    <property type="entry name" value="Ribo/fructo_kinase"/>
</dbReference>
<feature type="binding site" evidence="9">
    <location>
        <position position="182"/>
    </location>
    <ligand>
        <name>ATP</name>
        <dbReference type="ChEBI" id="CHEBI:30616"/>
    </ligand>
</feature>
<dbReference type="EMBL" id="CP047593">
    <property type="protein sequence ID" value="QHI70344.1"/>
    <property type="molecule type" value="Genomic_DNA"/>
</dbReference>
<keyword evidence="7 9" id="KW-0630">Potassium</keyword>
<keyword evidence="4 9" id="KW-0418">Kinase</keyword>
<dbReference type="CDD" id="cd01174">
    <property type="entry name" value="ribokinase"/>
    <property type="match status" value="1"/>
</dbReference>
<evidence type="ECO:0000256" key="3">
    <source>
        <dbReference type="ARBA" id="ARBA00022741"/>
    </source>
</evidence>
<name>A0A6P1MCP2_9BACT</name>
<comment type="caution">
    <text evidence="9">Lacks conserved residue(s) required for the propagation of feature annotation.</text>
</comment>
<dbReference type="InterPro" id="IPR011611">
    <property type="entry name" value="PfkB_dom"/>
</dbReference>
<evidence type="ECO:0000256" key="4">
    <source>
        <dbReference type="ARBA" id="ARBA00022777"/>
    </source>
</evidence>
<keyword evidence="6 9" id="KW-0460">Magnesium</keyword>
<organism evidence="12 13">
    <name type="scientific">Tichowtungia aerotolerans</name>
    <dbReference type="NCBI Taxonomy" id="2697043"/>
    <lineage>
        <taxon>Bacteria</taxon>
        <taxon>Pseudomonadati</taxon>
        <taxon>Kiritimatiellota</taxon>
        <taxon>Tichowtungiia</taxon>
        <taxon>Tichowtungiales</taxon>
        <taxon>Tichowtungiaceae</taxon>
        <taxon>Tichowtungia</taxon>
    </lineage>
</organism>
<evidence type="ECO:0000256" key="2">
    <source>
        <dbReference type="ARBA" id="ARBA00022723"/>
    </source>
</evidence>
<proteinExistence type="inferred from homology"/>
<dbReference type="GO" id="GO:0005524">
    <property type="term" value="F:ATP binding"/>
    <property type="evidence" value="ECO:0007669"/>
    <property type="project" value="UniProtKB-UniRule"/>
</dbReference>
<evidence type="ECO:0000313" key="12">
    <source>
        <dbReference type="EMBL" id="QHI70344.1"/>
    </source>
</evidence>
<feature type="binding site" evidence="9">
    <location>
        <begin position="39"/>
        <end position="43"/>
    </location>
    <ligand>
        <name>substrate</name>
    </ligand>
</feature>
<keyword evidence="8 9" id="KW-0119">Carbohydrate metabolism</keyword>
<dbReference type="AlphaFoldDB" id="A0A6P1MCP2"/>
<feature type="binding site" evidence="9">
    <location>
        <position position="276"/>
    </location>
    <ligand>
        <name>K(+)</name>
        <dbReference type="ChEBI" id="CHEBI:29103"/>
    </ligand>
</feature>
<dbReference type="Proteomes" id="UP000464954">
    <property type="component" value="Chromosome"/>
</dbReference>
<keyword evidence="9" id="KW-0963">Cytoplasm</keyword>
<keyword evidence="13" id="KW-1185">Reference proteome</keyword>
<comment type="activity regulation">
    <text evidence="9">Activated by a monovalent cation that binds near, but not in, the active site. The most likely occupant of the site in vivo is potassium. Ion binding induces a conformational change that may alter substrate affinity.</text>
</comment>
<protein>
    <recommendedName>
        <fullName evidence="9 10">Ribokinase</fullName>
        <shortName evidence="9">RK</shortName>
        <ecNumber evidence="9 10">2.7.1.15</ecNumber>
    </recommendedName>
</protein>
<comment type="subunit">
    <text evidence="9">Homodimer.</text>
</comment>
<feature type="binding site" evidence="9">
    <location>
        <position position="246"/>
    </location>
    <ligand>
        <name>substrate</name>
    </ligand>
</feature>
<dbReference type="InterPro" id="IPR029056">
    <property type="entry name" value="Ribokinase-like"/>
</dbReference>
<feature type="binding site" evidence="9">
    <location>
        <begin position="214"/>
        <end position="219"/>
    </location>
    <ligand>
        <name>ATP</name>
        <dbReference type="ChEBI" id="CHEBI:30616"/>
    </ligand>
</feature>
<dbReference type="SUPFAM" id="SSF53613">
    <property type="entry name" value="Ribokinase-like"/>
    <property type="match status" value="1"/>
</dbReference>
<dbReference type="GO" id="GO:0046872">
    <property type="term" value="F:metal ion binding"/>
    <property type="evidence" value="ECO:0007669"/>
    <property type="project" value="UniProtKB-KW"/>
</dbReference>
<evidence type="ECO:0000256" key="5">
    <source>
        <dbReference type="ARBA" id="ARBA00022840"/>
    </source>
</evidence>
<dbReference type="GO" id="GO:0004747">
    <property type="term" value="F:ribokinase activity"/>
    <property type="evidence" value="ECO:0007669"/>
    <property type="project" value="UniProtKB-UniRule"/>
</dbReference>
<comment type="catalytic activity">
    <reaction evidence="9">
        <text>D-ribose + ATP = D-ribose 5-phosphate + ADP + H(+)</text>
        <dbReference type="Rhea" id="RHEA:13697"/>
        <dbReference type="ChEBI" id="CHEBI:15378"/>
        <dbReference type="ChEBI" id="CHEBI:30616"/>
        <dbReference type="ChEBI" id="CHEBI:47013"/>
        <dbReference type="ChEBI" id="CHEBI:78346"/>
        <dbReference type="ChEBI" id="CHEBI:456216"/>
        <dbReference type="EC" id="2.7.1.15"/>
    </reaction>
</comment>
<feature type="binding site" evidence="9">
    <location>
        <position position="281"/>
    </location>
    <ligand>
        <name>K(+)</name>
        <dbReference type="ChEBI" id="CHEBI:29103"/>
    </ligand>
</feature>
<keyword evidence="1 9" id="KW-0808">Transferase</keyword>
<dbReference type="UniPathway" id="UPA00916">
    <property type="reaction ID" value="UER00889"/>
</dbReference>
<comment type="subcellular location">
    <subcellularLocation>
        <location evidence="9">Cytoplasm</location>
    </subcellularLocation>
</comment>
<dbReference type="GO" id="GO:0019303">
    <property type="term" value="P:D-ribose catabolic process"/>
    <property type="evidence" value="ECO:0007669"/>
    <property type="project" value="UniProtKB-UniRule"/>
</dbReference>
<feature type="binding site" evidence="9">
    <location>
        <position position="285"/>
    </location>
    <ligand>
        <name>K(+)</name>
        <dbReference type="ChEBI" id="CHEBI:29103"/>
    </ligand>
</feature>
<dbReference type="InterPro" id="IPR011877">
    <property type="entry name" value="Ribokinase"/>
</dbReference>
<keyword evidence="5 9" id="KW-0067">ATP-binding</keyword>
<gene>
    <name evidence="9 12" type="primary">rbsK</name>
    <name evidence="12" type="ORF">GT409_13145</name>
</gene>
<feature type="binding site" evidence="9">
    <location>
        <position position="279"/>
    </location>
    <ligand>
        <name>K(+)</name>
        <dbReference type="ChEBI" id="CHEBI:29103"/>
    </ligand>
</feature>
<evidence type="ECO:0000256" key="10">
    <source>
        <dbReference type="NCBIfam" id="TIGR02152"/>
    </source>
</evidence>
<keyword evidence="3 9" id="KW-0547">Nucleotide-binding</keyword>
<evidence type="ECO:0000256" key="7">
    <source>
        <dbReference type="ARBA" id="ARBA00022958"/>
    </source>
</evidence>
<dbReference type="HAMAP" id="MF_01987">
    <property type="entry name" value="Ribokinase"/>
    <property type="match status" value="1"/>
</dbReference>
<feature type="binding site" evidence="9">
    <location>
        <position position="242"/>
    </location>
    <ligand>
        <name>K(+)</name>
        <dbReference type="ChEBI" id="CHEBI:29103"/>
    </ligand>
</feature>
<comment type="similarity">
    <text evidence="9">Belongs to the carbohydrate kinase PfkB family. Ribokinase subfamily.</text>
</comment>
<reference evidence="12 13" key="1">
    <citation type="submission" date="2020-01" db="EMBL/GenBank/DDBJ databases">
        <title>Ponticoccus aerotolerans gen. nov., sp. nov., an anaerobic bacterium and proposal of Ponticoccusceae fam. nov., Ponticoccusles ord. nov. and Ponticoccuse classis nov. in the phylum Kiritimatiellaeota.</title>
        <authorList>
            <person name="Zhou L.Y."/>
            <person name="Du Z.J."/>
        </authorList>
    </citation>
    <scope>NUCLEOTIDE SEQUENCE [LARGE SCALE GENOMIC DNA]</scope>
    <source>
        <strain evidence="12 13">S-5007</strain>
    </source>
</reference>
<evidence type="ECO:0000256" key="9">
    <source>
        <dbReference type="HAMAP-Rule" id="MF_01987"/>
    </source>
</evidence>